<accession>A0A2W0CFX0</accession>
<dbReference type="AlphaFoldDB" id="A0A2W0CFX0"/>
<evidence type="ECO:0000313" key="1">
    <source>
        <dbReference type="EMBL" id="PYY31127.1"/>
    </source>
</evidence>
<dbReference type="EMBL" id="PRLG01000002">
    <property type="protein sequence ID" value="PYY31127.1"/>
    <property type="molecule type" value="Genomic_DNA"/>
</dbReference>
<name>A0A2W0CFX0_9BACL</name>
<comment type="caution">
    <text evidence="1">The sequence shown here is derived from an EMBL/GenBank/DDBJ whole genome shotgun (WGS) entry which is preliminary data.</text>
</comment>
<evidence type="ECO:0000313" key="2">
    <source>
        <dbReference type="Proteomes" id="UP000247459"/>
    </source>
</evidence>
<dbReference type="Proteomes" id="UP000247459">
    <property type="component" value="Unassembled WGS sequence"/>
</dbReference>
<proteinExistence type="predicted"/>
<sequence>MKSNMNLNEAVQHGKAIGQIGQSIWSYDPRFVR</sequence>
<reference evidence="1 2" key="1">
    <citation type="submission" date="2018-01" db="EMBL/GenBank/DDBJ databases">
        <title>Genome sequence of the PGP bacterium Paenibacillus illinoisensis E3.</title>
        <authorList>
            <person name="Rolli E."/>
            <person name="Marasco R."/>
            <person name="Bessem C."/>
            <person name="Michoud G."/>
            <person name="Gaiarsa S."/>
            <person name="Borin S."/>
            <person name="Daffonchio D."/>
        </authorList>
    </citation>
    <scope>NUCLEOTIDE SEQUENCE [LARGE SCALE GENOMIC DNA]</scope>
    <source>
        <strain evidence="1 2">E3</strain>
    </source>
</reference>
<organism evidence="1 2">
    <name type="scientific">Paenibacillus illinoisensis</name>
    <dbReference type="NCBI Taxonomy" id="59845"/>
    <lineage>
        <taxon>Bacteria</taxon>
        <taxon>Bacillati</taxon>
        <taxon>Bacillota</taxon>
        <taxon>Bacilli</taxon>
        <taxon>Bacillales</taxon>
        <taxon>Paenibacillaceae</taxon>
        <taxon>Paenibacillus</taxon>
    </lineage>
</organism>
<gene>
    <name evidence="1" type="ORF">PIL02S_00208</name>
</gene>
<protein>
    <submittedName>
        <fullName evidence="1">Uncharacterized protein</fullName>
    </submittedName>
</protein>